<dbReference type="AlphaFoldDB" id="A0AAF0Y3W2"/>
<dbReference type="InterPro" id="IPR018608">
    <property type="entry name" value="Gti1/Pac2"/>
</dbReference>
<feature type="compositionally biased region" description="Low complexity" evidence="1">
    <location>
        <begin position="434"/>
        <end position="457"/>
    </location>
</feature>
<dbReference type="GeneID" id="87806406"/>
<accession>A0AAF0Y3W2</accession>
<dbReference type="PANTHER" id="PTHR28027:SF2">
    <property type="entry name" value="TRANSCRIPTIONAL REGULATOR MIT1"/>
    <property type="match status" value="1"/>
</dbReference>
<feature type="region of interest" description="Disordered" evidence="1">
    <location>
        <begin position="164"/>
        <end position="223"/>
    </location>
</feature>
<feature type="region of interest" description="Disordered" evidence="1">
    <location>
        <begin position="1"/>
        <end position="68"/>
    </location>
</feature>
<dbReference type="RefSeq" id="XP_062625662.1">
    <property type="nucleotide sequence ID" value="XM_062769685.1"/>
</dbReference>
<evidence type="ECO:0000313" key="2">
    <source>
        <dbReference type="EMBL" id="WOO79630.1"/>
    </source>
</evidence>
<gene>
    <name evidence="2" type="primary">sge1_7</name>
    <name evidence="2" type="ORF">LOC62_02G003160</name>
</gene>
<feature type="compositionally biased region" description="Polar residues" evidence="1">
    <location>
        <begin position="584"/>
        <end position="593"/>
    </location>
</feature>
<feature type="compositionally biased region" description="Low complexity" evidence="1">
    <location>
        <begin position="1"/>
        <end position="28"/>
    </location>
</feature>
<dbReference type="PANTHER" id="PTHR28027">
    <property type="entry name" value="TRANSCRIPTIONAL REGULATOR MIT1"/>
    <property type="match status" value="1"/>
</dbReference>
<organism evidence="2 3">
    <name type="scientific">Vanrija pseudolonga</name>
    <dbReference type="NCBI Taxonomy" id="143232"/>
    <lineage>
        <taxon>Eukaryota</taxon>
        <taxon>Fungi</taxon>
        <taxon>Dikarya</taxon>
        <taxon>Basidiomycota</taxon>
        <taxon>Agaricomycotina</taxon>
        <taxon>Tremellomycetes</taxon>
        <taxon>Trichosporonales</taxon>
        <taxon>Trichosporonaceae</taxon>
        <taxon>Vanrija</taxon>
    </lineage>
</organism>
<feature type="compositionally biased region" description="Polar residues" evidence="1">
    <location>
        <begin position="497"/>
        <end position="507"/>
    </location>
</feature>
<dbReference type="GO" id="GO:0003677">
    <property type="term" value="F:DNA binding"/>
    <property type="evidence" value="ECO:0007669"/>
    <property type="project" value="TreeGrafter"/>
</dbReference>
<protein>
    <submittedName>
        <fullName evidence="2">Global transcription regulator sge1</fullName>
    </submittedName>
</protein>
<name>A0AAF0Y3W2_9TREE</name>
<feature type="compositionally biased region" description="Low complexity" evidence="1">
    <location>
        <begin position="572"/>
        <end position="583"/>
    </location>
</feature>
<reference evidence="2" key="1">
    <citation type="submission" date="2023-10" db="EMBL/GenBank/DDBJ databases">
        <authorList>
            <person name="Noh H."/>
        </authorList>
    </citation>
    <scope>NUCLEOTIDE SEQUENCE</scope>
    <source>
        <strain evidence="2">DUCC4014</strain>
    </source>
</reference>
<evidence type="ECO:0000313" key="3">
    <source>
        <dbReference type="Proteomes" id="UP000827549"/>
    </source>
</evidence>
<feature type="compositionally biased region" description="Pro residues" evidence="1">
    <location>
        <begin position="517"/>
        <end position="526"/>
    </location>
</feature>
<feature type="compositionally biased region" description="Polar residues" evidence="1">
    <location>
        <begin position="538"/>
        <end position="549"/>
    </location>
</feature>
<feature type="compositionally biased region" description="Polar residues" evidence="1">
    <location>
        <begin position="459"/>
        <end position="472"/>
    </location>
</feature>
<dbReference type="Proteomes" id="UP000827549">
    <property type="component" value="Chromosome 2"/>
</dbReference>
<dbReference type="Pfam" id="PF09729">
    <property type="entry name" value="Gti1_Pac2"/>
    <property type="match status" value="1"/>
</dbReference>
<dbReference type="EMBL" id="CP086715">
    <property type="protein sequence ID" value="WOO79630.1"/>
    <property type="molecule type" value="Genomic_DNA"/>
</dbReference>
<evidence type="ECO:0000256" key="1">
    <source>
        <dbReference type="SAM" id="MobiDB-lite"/>
    </source>
</evidence>
<feature type="compositionally biased region" description="Polar residues" evidence="1">
    <location>
        <begin position="631"/>
        <end position="646"/>
    </location>
</feature>
<feature type="compositionally biased region" description="Basic and acidic residues" evidence="1">
    <location>
        <begin position="164"/>
        <end position="180"/>
    </location>
</feature>
<proteinExistence type="predicted"/>
<keyword evidence="3" id="KW-1185">Reference proteome</keyword>
<sequence>MTTTTALTTRTSSSTTTTPNTSSTITATLEPQYSTPRREPTARSSVKYYLPPKTETLTPSPPRHLKVDHRSSAMSDDKGEDIAPPFHGFIATTYDALLVFEAARRGMIPRVTRRLNDSERNLVQSGSVFVYDEQESGIKRWTDGHSWSPSRILANFLVYRETIKPSEGGKDGKDEVKREPMPIAPAGSRPGSSHRHDGRPSTGSSGSGSPAVTEGRYAESSRMALEAAQRPLVHGQMRPRSAAEAGGCVLENGVLIDRHLERKLVGSLTNSYLFQPGGLVKKTMTLTVSGFHQHVVSYYTLEDAVAGRLRRPSTIPEFAALEISPDYLNLGSFRYPPSIEMGQDGVPRYHGELDDRLVSPMARGSVPYNAEVYESYGPPGVPMENPHHQPRLRSVAVPPMGSGFGSSAAPMPPYGAPPGSSQGYFDPQSMHFAPMPRQSGPSRPSSSSRRYDPYASPNPRISHTAPTPTAESGHTRRQSVPPPSSSESGGYYLANEYNYQPPSTAPGSFSYYSSTAAPPPPPPLSQQPPMASPIVSPSYGSGPQYQQWHQPPGPAPALRLLTTVGREDNPPSSSGSMDSQQGSTHHVVQSGDNWGTPVLPNPHSHPPHGGNHSQPVWDNHSHPPPLPPLPQYNSVQQDNGWQASLA</sequence>
<feature type="region of interest" description="Disordered" evidence="1">
    <location>
        <begin position="379"/>
        <end position="646"/>
    </location>
</feature>